<name>A0A7D3XJE0_9BACL</name>
<keyword evidence="5" id="KW-1185">Reference proteome</keyword>
<keyword evidence="4" id="KW-0032">Aminotransferase</keyword>
<dbReference type="Proteomes" id="UP000503088">
    <property type="component" value="Chromosome"/>
</dbReference>
<dbReference type="Gene3D" id="3.90.1150.10">
    <property type="entry name" value="Aspartate Aminotransferase, domain 1"/>
    <property type="match status" value="1"/>
</dbReference>
<dbReference type="Pfam" id="PF01041">
    <property type="entry name" value="DegT_DnrJ_EryC1"/>
    <property type="match status" value="1"/>
</dbReference>
<gene>
    <name evidence="4" type="ORF">GXN76_11570</name>
</gene>
<dbReference type="AlphaFoldDB" id="A0A7D3XJE0"/>
<sequence>MSYQLFVPEYRVEECLAEIRECLEVGWTGIGFKTIQFEEEWKRYTGLPYAHFLSSATAGLSLAFKVLKDEYGWEDGDEVISTSLTFVASNHAALYHNLKVVFADVDSYLCLDPEDVERKITSKTRAVLFVGMGGNTGQYPEIVNLCRKYNLKLILDAAHMAGTRLKGKIPGQEADVVVYSFQAVKNMAIADAGIVCFSEKKQDELCRKLAWLGIDKDTYARANNDNGRYKWRYDVDHVGYKYHGNSIMAAIGLVQLKYLDRDNAYRRQLAQWYDEAFQDAKDRVQPIPTAPGCESSQHLYIINVENRDDLLNALNQQGIYAGVHYRNNTEYHMYRYGAGTCPQASRLSKRIISLPLHLKLTRADVQFIAKQVIQHAKLKQG</sequence>
<organism evidence="4 5">
    <name type="scientific">Kroppenstedtia pulmonis</name>
    <dbReference type="NCBI Taxonomy" id="1380685"/>
    <lineage>
        <taxon>Bacteria</taxon>
        <taxon>Bacillati</taxon>
        <taxon>Bacillota</taxon>
        <taxon>Bacilli</taxon>
        <taxon>Bacillales</taxon>
        <taxon>Thermoactinomycetaceae</taxon>
        <taxon>Kroppenstedtia</taxon>
    </lineage>
</organism>
<dbReference type="InterPro" id="IPR015422">
    <property type="entry name" value="PyrdxlP-dep_Trfase_small"/>
</dbReference>
<dbReference type="InterPro" id="IPR000653">
    <property type="entry name" value="DegT/StrS_aminotransferase"/>
</dbReference>
<dbReference type="PANTHER" id="PTHR30244">
    <property type="entry name" value="TRANSAMINASE"/>
    <property type="match status" value="1"/>
</dbReference>
<dbReference type="KEGG" id="kpul:GXN76_11570"/>
<dbReference type="PANTHER" id="PTHR30244:SF34">
    <property type="entry name" value="DTDP-4-AMINO-4,6-DIDEOXYGALACTOSE TRANSAMINASE"/>
    <property type="match status" value="1"/>
</dbReference>
<dbReference type="SUPFAM" id="SSF53383">
    <property type="entry name" value="PLP-dependent transferases"/>
    <property type="match status" value="1"/>
</dbReference>
<dbReference type="PIRSF" id="PIRSF000390">
    <property type="entry name" value="PLP_StrS"/>
    <property type="match status" value="1"/>
</dbReference>
<reference evidence="4 5" key="1">
    <citation type="submission" date="2020-01" db="EMBL/GenBank/DDBJ databases">
        <authorList>
            <person name="Gulvik C.A."/>
            <person name="Batra D.G."/>
        </authorList>
    </citation>
    <scope>NUCLEOTIDE SEQUENCE [LARGE SCALE GENOMIC DNA]</scope>
    <source>
        <strain evidence="4 5">W9323</strain>
    </source>
</reference>
<keyword evidence="2 3" id="KW-0663">Pyridoxal phosphate</keyword>
<dbReference type="InterPro" id="IPR015421">
    <property type="entry name" value="PyrdxlP-dep_Trfase_major"/>
</dbReference>
<dbReference type="InterPro" id="IPR015424">
    <property type="entry name" value="PyrdxlP-dep_Trfase"/>
</dbReference>
<dbReference type="GO" id="GO:0000271">
    <property type="term" value="P:polysaccharide biosynthetic process"/>
    <property type="evidence" value="ECO:0007669"/>
    <property type="project" value="TreeGrafter"/>
</dbReference>
<dbReference type="Gene3D" id="3.40.640.10">
    <property type="entry name" value="Type I PLP-dependent aspartate aminotransferase-like (Major domain)"/>
    <property type="match status" value="1"/>
</dbReference>
<keyword evidence="4" id="KW-0808">Transferase</keyword>
<evidence type="ECO:0000256" key="1">
    <source>
        <dbReference type="PIRSR" id="PIRSR000390-1"/>
    </source>
</evidence>
<evidence type="ECO:0000256" key="2">
    <source>
        <dbReference type="PIRSR" id="PIRSR000390-2"/>
    </source>
</evidence>
<dbReference type="CDD" id="cd00616">
    <property type="entry name" value="AHBA_syn"/>
    <property type="match status" value="1"/>
</dbReference>
<evidence type="ECO:0000313" key="4">
    <source>
        <dbReference type="EMBL" id="QKG85044.1"/>
    </source>
</evidence>
<comment type="similarity">
    <text evidence="3">Belongs to the DegT/DnrJ/EryC1 family.</text>
</comment>
<feature type="active site" description="Proton acceptor" evidence="1">
    <location>
        <position position="185"/>
    </location>
</feature>
<protein>
    <submittedName>
        <fullName evidence="4">DegT/DnrJ/EryC1/StrS family aminotransferase</fullName>
    </submittedName>
</protein>
<accession>A0A7D3XJE0</accession>
<proteinExistence type="inferred from homology"/>
<evidence type="ECO:0000256" key="3">
    <source>
        <dbReference type="RuleBase" id="RU004508"/>
    </source>
</evidence>
<dbReference type="EMBL" id="CP048104">
    <property type="protein sequence ID" value="QKG85044.1"/>
    <property type="molecule type" value="Genomic_DNA"/>
</dbReference>
<dbReference type="GO" id="GO:0030170">
    <property type="term" value="F:pyridoxal phosphate binding"/>
    <property type="evidence" value="ECO:0007669"/>
    <property type="project" value="TreeGrafter"/>
</dbReference>
<evidence type="ECO:0000313" key="5">
    <source>
        <dbReference type="Proteomes" id="UP000503088"/>
    </source>
</evidence>
<dbReference type="GO" id="GO:0008483">
    <property type="term" value="F:transaminase activity"/>
    <property type="evidence" value="ECO:0007669"/>
    <property type="project" value="UniProtKB-KW"/>
</dbReference>
<feature type="modified residue" description="N6-(pyridoxal phosphate)lysine" evidence="2">
    <location>
        <position position="185"/>
    </location>
</feature>